<dbReference type="EMBL" id="CAUOFW020004991">
    <property type="protein sequence ID" value="CAK9168028.1"/>
    <property type="molecule type" value="Genomic_DNA"/>
</dbReference>
<dbReference type="AlphaFoldDB" id="A0ABC8TL04"/>
<protein>
    <recommendedName>
        <fullName evidence="1">J domain-containing protein</fullName>
    </recommendedName>
</protein>
<dbReference type="InterPro" id="IPR036869">
    <property type="entry name" value="J_dom_sf"/>
</dbReference>
<evidence type="ECO:0000313" key="2">
    <source>
        <dbReference type="EMBL" id="CAK9168028.1"/>
    </source>
</evidence>
<feature type="domain" description="J" evidence="1">
    <location>
        <begin position="73"/>
        <end position="143"/>
    </location>
</feature>
<reference evidence="2 3" key="1">
    <citation type="submission" date="2024-02" db="EMBL/GenBank/DDBJ databases">
        <authorList>
            <person name="Vignale AGUSTIN F."/>
            <person name="Sosa J E."/>
            <person name="Modenutti C."/>
        </authorList>
    </citation>
    <scope>NUCLEOTIDE SEQUENCE [LARGE SCALE GENOMIC DNA]</scope>
</reference>
<proteinExistence type="predicted"/>
<dbReference type="PANTHER" id="PTHR45295:SF3">
    <property type="entry name" value="CHAPERONE DNAJ-DOMAIN SUPERFAMILY PROTEIN"/>
    <property type="match status" value="1"/>
</dbReference>
<dbReference type="CDD" id="cd06257">
    <property type="entry name" value="DnaJ"/>
    <property type="match status" value="1"/>
</dbReference>
<dbReference type="Pfam" id="PF00226">
    <property type="entry name" value="DnaJ"/>
    <property type="match status" value="1"/>
</dbReference>
<keyword evidence="3" id="KW-1185">Reference proteome</keyword>
<dbReference type="Gene3D" id="1.10.287.110">
    <property type="entry name" value="DnaJ domain"/>
    <property type="match status" value="1"/>
</dbReference>
<dbReference type="SUPFAM" id="SSF46565">
    <property type="entry name" value="Chaperone J-domain"/>
    <property type="match status" value="1"/>
</dbReference>
<sequence length="274" mass="30708">MGCLYNNNTVGISPLFPKTVNNLNGHNFLSTCSFEWPISPNRKYPLYFASFSPSPFTVYCSGSTGDEPLSTSSAYSVLGVIPNCSPSDLKAAFRAKVKQFHPDVRRDGERSDAMIRRVIQAYEILSNYSKSEIIERECLDPFDEPECEAFDLFVNEVLCVGQGCPFPCVKRAPDAFTFASSTGTARALGQDHGEDYQVQLAVGQCPRSCIHYVTPAQRVVLEELLDSILNRPYDTSAEADLLYSLIVKAKFENNRYQKPKKKQPKVSTKHVDWF</sequence>
<dbReference type="Proteomes" id="UP001642360">
    <property type="component" value="Unassembled WGS sequence"/>
</dbReference>
<name>A0ABC8TL04_9AQUA</name>
<accession>A0ABC8TL04</accession>
<gene>
    <name evidence="2" type="ORF">ILEXP_LOCUS37358</name>
</gene>
<dbReference type="PRINTS" id="PR00625">
    <property type="entry name" value="JDOMAIN"/>
</dbReference>
<dbReference type="PROSITE" id="PS50076">
    <property type="entry name" value="DNAJ_2"/>
    <property type="match status" value="1"/>
</dbReference>
<dbReference type="Gene3D" id="3.30.70.20">
    <property type="match status" value="1"/>
</dbReference>
<dbReference type="SMART" id="SM00271">
    <property type="entry name" value="DnaJ"/>
    <property type="match status" value="1"/>
</dbReference>
<dbReference type="PANTHER" id="PTHR45295">
    <property type="entry name" value="CHAPERONE PROTEIN DNAJ C76, CHLOROPLASTIC"/>
    <property type="match status" value="1"/>
</dbReference>
<dbReference type="InterPro" id="IPR001623">
    <property type="entry name" value="DnaJ_domain"/>
</dbReference>
<evidence type="ECO:0000259" key="1">
    <source>
        <dbReference type="PROSITE" id="PS50076"/>
    </source>
</evidence>
<organism evidence="2 3">
    <name type="scientific">Ilex paraguariensis</name>
    <name type="common">yerba mate</name>
    <dbReference type="NCBI Taxonomy" id="185542"/>
    <lineage>
        <taxon>Eukaryota</taxon>
        <taxon>Viridiplantae</taxon>
        <taxon>Streptophyta</taxon>
        <taxon>Embryophyta</taxon>
        <taxon>Tracheophyta</taxon>
        <taxon>Spermatophyta</taxon>
        <taxon>Magnoliopsida</taxon>
        <taxon>eudicotyledons</taxon>
        <taxon>Gunneridae</taxon>
        <taxon>Pentapetalae</taxon>
        <taxon>asterids</taxon>
        <taxon>campanulids</taxon>
        <taxon>Aquifoliales</taxon>
        <taxon>Aquifoliaceae</taxon>
        <taxon>Ilex</taxon>
    </lineage>
</organism>
<comment type="caution">
    <text evidence="2">The sequence shown here is derived from an EMBL/GenBank/DDBJ whole genome shotgun (WGS) entry which is preliminary data.</text>
</comment>
<evidence type="ECO:0000313" key="3">
    <source>
        <dbReference type="Proteomes" id="UP001642360"/>
    </source>
</evidence>